<gene>
    <name evidence="2" type="ORF">NE237_021435</name>
</gene>
<dbReference type="Proteomes" id="UP001141806">
    <property type="component" value="Unassembled WGS sequence"/>
</dbReference>
<dbReference type="InterPro" id="IPR029063">
    <property type="entry name" value="SAM-dependent_MTases_sf"/>
</dbReference>
<dbReference type="PANTHER" id="PTHR45036:SF1">
    <property type="entry name" value="METHYLTRANSFERASE LIKE 7A"/>
    <property type="match status" value="1"/>
</dbReference>
<reference evidence="2" key="1">
    <citation type="journal article" date="2023" name="Plant J.">
        <title>The genome of the king protea, Protea cynaroides.</title>
        <authorList>
            <person name="Chang J."/>
            <person name="Duong T.A."/>
            <person name="Schoeman C."/>
            <person name="Ma X."/>
            <person name="Roodt D."/>
            <person name="Barker N."/>
            <person name="Li Z."/>
            <person name="Van de Peer Y."/>
            <person name="Mizrachi E."/>
        </authorList>
    </citation>
    <scope>NUCLEOTIDE SEQUENCE</scope>
    <source>
        <tissue evidence="2">Young leaves</tissue>
    </source>
</reference>
<dbReference type="OrthoDB" id="416496at2759"/>
<evidence type="ECO:0000313" key="3">
    <source>
        <dbReference type="Proteomes" id="UP001141806"/>
    </source>
</evidence>
<dbReference type="InterPro" id="IPR052356">
    <property type="entry name" value="Thiol_S-MT"/>
</dbReference>
<keyword evidence="3" id="KW-1185">Reference proteome</keyword>
<dbReference type="AlphaFoldDB" id="A0A9Q0HBA3"/>
<sequence length="365" mass="39645">MMMLYSQSQQLLQPFERSYCCFHSRKIKALTLSKINAASTTNARKIIISGSQPKSTQIKAIILSKINDISTANAGLPIESPLKHDYSELPVSKNSSDDVRVALGSLCSSGLCSCGRRRFIGASGAALLPIFPSNASELKPDQTAMLKRIHPPRPEWFEEFYALVLEKGMKTYEAEVAGYKAELFSKLRGRSKKVLELGIGTGPNLKYYASDGDVLVYGVDPNKKMEKYARERAVAAGLPPSNFNFVQAVGEALPISDASIDVVVGTLVLCSVADVNLTLEEVKRVLKPGGLYIFVEHVAARDGTALKFLQGILDPLQQIVADGCHLTRETGKIISEAGFSGADINMAYISSAFYLSPHIYGIACK</sequence>
<proteinExistence type="predicted"/>
<dbReference type="Pfam" id="PF08241">
    <property type="entry name" value="Methyltransf_11"/>
    <property type="match status" value="1"/>
</dbReference>
<organism evidence="2 3">
    <name type="scientific">Protea cynaroides</name>
    <dbReference type="NCBI Taxonomy" id="273540"/>
    <lineage>
        <taxon>Eukaryota</taxon>
        <taxon>Viridiplantae</taxon>
        <taxon>Streptophyta</taxon>
        <taxon>Embryophyta</taxon>
        <taxon>Tracheophyta</taxon>
        <taxon>Spermatophyta</taxon>
        <taxon>Magnoliopsida</taxon>
        <taxon>Proteales</taxon>
        <taxon>Proteaceae</taxon>
        <taxon>Protea</taxon>
    </lineage>
</organism>
<evidence type="ECO:0000259" key="1">
    <source>
        <dbReference type="Pfam" id="PF08241"/>
    </source>
</evidence>
<protein>
    <recommendedName>
        <fullName evidence="1">Methyltransferase type 11 domain-containing protein</fullName>
    </recommendedName>
</protein>
<dbReference type="GO" id="GO:0008757">
    <property type="term" value="F:S-adenosylmethionine-dependent methyltransferase activity"/>
    <property type="evidence" value="ECO:0007669"/>
    <property type="project" value="InterPro"/>
</dbReference>
<evidence type="ECO:0000313" key="2">
    <source>
        <dbReference type="EMBL" id="KAJ4961525.1"/>
    </source>
</evidence>
<dbReference type="EMBL" id="JAMYWD010000009">
    <property type="protein sequence ID" value="KAJ4961525.1"/>
    <property type="molecule type" value="Genomic_DNA"/>
</dbReference>
<name>A0A9Q0HBA3_9MAGN</name>
<feature type="domain" description="Methyltransferase type 11" evidence="1">
    <location>
        <begin position="195"/>
        <end position="294"/>
    </location>
</feature>
<comment type="caution">
    <text evidence="2">The sequence shown here is derived from an EMBL/GenBank/DDBJ whole genome shotgun (WGS) entry which is preliminary data.</text>
</comment>
<accession>A0A9Q0HBA3</accession>
<dbReference type="Gene3D" id="3.40.50.150">
    <property type="entry name" value="Vaccinia Virus protein VP39"/>
    <property type="match status" value="1"/>
</dbReference>
<dbReference type="PANTHER" id="PTHR45036">
    <property type="entry name" value="METHYLTRANSFERASE LIKE 7B"/>
    <property type="match status" value="1"/>
</dbReference>
<dbReference type="SUPFAM" id="SSF53335">
    <property type="entry name" value="S-adenosyl-L-methionine-dependent methyltransferases"/>
    <property type="match status" value="1"/>
</dbReference>
<dbReference type="CDD" id="cd02440">
    <property type="entry name" value="AdoMet_MTases"/>
    <property type="match status" value="1"/>
</dbReference>
<dbReference type="InterPro" id="IPR013216">
    <property type="entry name" value="Methyltransf_11"/>
</dbReference>